<protein>
    <submittedName>
        <fullName evidence="2">Uncharacterized protein</fullName>
    </submittedName>
</protein>
<feature type="compositionally biased region" description="Basic and acidic residues" evidence="1">
    <location>
        <begin position="67"/>
        <end position="78"/>
    </location>
</feature>
<dbReference type="EMBL" id="CAUYUJ010001448">
    <property type="protein sequence ID" value="CAK0796017.1"/>
    <property type="molecule type" value="Genomic_DNA"/>
</dbReference>
<name>A0ABN9PZF7_9DINO</name>
<evidence type="ECO:0000313" key="2">
    <source>
        <dbReference type="EMBL" id="CAK0796017.1"/>
    </source>
</evidence>
<proteinExistence type="predicted"/>
<feature type="compositionally biased region" description="Basic residues" evidence="1">
    <location>
        <begin position="190"/>
        <end position="199"/>
    </location>
</feature>
<evidence type="ECO:0000256" key="1">
    <source>
        <dbReference type="SAM" id="MobiDB-lite"/>
    </source>
</evidence>
<feature type="region of interest" description="Disordered" evidence="1">
    <location>
        <begin position="48"/>
        <end position="131"/>
    </location>
</feature>
<comment type="caution">
    <text evidence="2">The sequence shown here is derived from an EMBL/GenBank/DDBJ whole genome shotgun (WGS) entry which is preliminary data.</text>
</comment>
<feature type="region of interest" description="Disordered" evidence="1">
    <location>
        <begin position="190"/>
        <end position="215"/>
    </location>
</feature>
<evidence type="ECO:0000313" key="3">
    <source>
        <dbReference type="Proteomes" id="UP001189429"/>
    </source>
</evidence>
<feature type="compositionally biased region" description="Low complexity" evidence="1">
    <location>
        <begin position="48"/>
        <end position="63"/>
    </location>
</feature>
<dbReference type="Proteomes" id="UP001189429">
    <property type="component" value="Unassembled WGS sequence"/>
</dbReference>
<keyword evidence="3" id="KW-1185">Reference proteome</keyword>
<organism evidence="2 3">
    <name type="scientific">Prorocentrum cordatum</name>
    <dbReference type="NCBI Taxonomy" id="2364126"/>
    <lineage>
        <taxon>Eukaryota</taxon>
        <taxon>Sar</taxon>
        <taxon>Alveolata</taxon>
        <taxon>Dinophyceae</taxon>
        <taxon>Prorocentrales</taxon>
        <taxon>Prorocentraceae</taxon>
        <taxon>Prorocentrum</taxon>
    </lineage>
</organism>
<accession>A0ABN9PZF7</accession>
<sequence>MAALRGAISAAEAAALVDAAARAAQCAGAPRRSLGAVSRAAVAAAASAVARPPPAAGAVSGAEEPGDDSRRATTDAQRERHRRRRTRLAGTRALERGVAAAAAAEAGDPSDMVEPMAIDGPDAFGGPSNDELADFSFQGAAMPRVGAVAAGGGGWSGGRGLGPACRGGCAGGCWVRGRFPGRWRRRRGVLLRQVRRSPRGGRAALRSGRAPERPQ</sequence>
<gene>
    <name evidence="2" type="ORF">PCOR1329_LOCUS5505</name>
</gene>
<reference evidence="2" key="1">
    <citation type="submission" date="2023-10" db="EMBL/GenBank/DDBJ databases">
        <authorList>
            <person name="Chen Y."/>
            <person name="Shah S."/>
            <person name="Dougan E. K."/>
            <person name="Thang M."/>
            <person name="Chan C."/>
        </authorList>
    </citation>
    <scope>NUCLEOTIDE SEQUENCE [LARGE SCALE GENOMIC DNA]</scope>
</reference>